<evidence type="ECO:0000256" key="1">
    <source>
        <dbReference type="SAM" id="SignalP"/>
    </source>
</evidence>
<name>A0ABM0JJ78_APLCA</name>
<gene>
    <name evidence="4 5" type="primary">LOC101853151</name>
</gene>
<dbReference type="RefSeq" id="XP_005094885.1">
    <property type="nucleotide sequence ID" value="XM_005094828.3"/>
</dbReference>
<dbReference type="Proteomes" id="UP000694888">
    <property type="component" value="Unplaced"/>
</dbReference>
<dbReference type="Gene3D" id="3.40.50.410">
    <property type="entry name" value="von Willebrand factor, type A domain"/>
    <property type="match status" value="3"/>
</dbReference>
<dbReference type="PROSITE" id="PS50234">
    <property type="entry name" value="VWFA"/>
    <property type="match status" value="3"/>
</dbReference>
<evidence type="ECO:0000259" key="2">
    <source>
        <dbReference type="PROSITE" id="PS50234"/>
    </source>
</evidence>
<feature type="domain" description="VWFA" evidence="2">
    <location>
        <begin position="241"/>
        <end position="415"/>
    </location>
</feature>
<reference evidence="4 5" key="1">
    <citation type="submission" date="2025-05" db="UniProtKB">
        <authorList>
            <consortium name="RefSeq"/>
        </authorList>
    </citation>
    <scope>IDENTIFICATION</scope>
</reference>
<dbReference type="GeneID" id="101853151"/>
<keyword evidence="3" id="KW-1185">Reference proteome</keyword>
<dbReference type="CDD" id="cd01450">
    <property type="entry name" value="vWFA_subfamily_ECM"/>
    <property type="match status" value="2"/>
</dbReference>
<sequence length="624" mass="69903">MNLLAQCPAFVYLLMSLFASTQLSSATDCFSQSADIVFAVDSSFSIRSQDFRRQLTFLRALIDNFPVGPHSVQVGVVSFATEVHPDIKLNDFNTSREIKEAVKGIVQMDKGTETDKAIRFIHTHMFTPEYGSRPWAKKLIILVTDGLSQNSSQTLLEATIARSKHIEIFSVGVGDQVEDFEIYGVASEPKTQHVFRVDNYEALAGIEKSLSSVACELPQSDGPVGKPADIAIRKCLRNNVDVIFLMDTSNSIWKPDFQRQIKFIEKVTSRFFLGPTEMRVGVVTYSDTPMTLLALNELQTHQHIRRKLGKASYITGKTNTALALNHARRHFHTHTANSAHVARFIVALTDGESDSVKATIEEADRAKEEGIRIFTVGIGSKSKAEDLMAFASQPSDRFVLRVDDYKSLRDIDELLAIKTCDVASSLRPPTKCPSSPMDLVFVYDTNALTPQHHRYIIGVISDVTEANGLNSSDLRVGVLREASALGEPGLHDIELTNQWDRWNFKHRLEAYESRRASIFLLLQKARHKYFPPTFQYEVSSHKKVVVLFVDSVLDKELASNLEAMRLRKSGVTIIVVSVGKYYKKLQLHQLASHPISKYILNSPSARNGYHKAELVSKLIQILCE</sequence>
<dbReference type="SMART" id="SM00327">
    <property type="entry name" value="VWA"/>
    <property type="match status" value="3"/>
</dbReference>
<feature type="signal peptide" evidence="1">
    <location>
        <begin position="1"/>
        <end position="26"/>
    </location>
</feature>
<evidence type="ECO:0000313" key="4">
    <source>
        <dbReference type="RefSeq" id="XP_005094885.1"/>
    </source>
</evidence>
<dbReference type="InterPro" id="IPR002035">
    <property type="entry name" value="VWF_A"/>
</dbReference>
<dbReference type="PANTHER" id="PTHR24020">
    <property type="entry name" value="COLLAGEN ALPHA"/>
    <property type="match status" value="1"/>
</dbReference>
<dbReference type="SUPFAM" id="SSF53300">
    <property type="entry name" value="vWA-like"/>
    <property type="match status" value="3"/>
</dbReference>
<dbReference type="InterPro" id="IPR050525">
    <property type="entry name" value="ECM_Assembly_Org"/>
</dbReference>
<proteinExistence type="predicted"/>
<feature type="domain" description="VWFA" evidence="2">
    <location>
        <begin position="35"/>
        <end position="210"/>
    </location>
</feature>
<dbReference type="InterPro" id="IPR036465">
    <property type="entry name" value="vWFA_dom_sf"/>
</dbReference>
<accession>A0ABM0JJ78</accession>
<feature type="chain" id="PRO_5045021092" evidence="1">
    <location>
        <begin position="27"/>
        <end position="624"/>
    </location>
</feature>
<evidence type="ECO:0000313" key="5">
    <source>
        <dbReference type="RefSeq" id="XP_005094886.1"/>
    </source>
</evidence>
<organism evidence="3 4">
    <name type="scientific">Aplysia californica</name>
    <name type="common">California sea hare</name>
    <dbReference type="NCBI Taxonomy" id="6500"/>
    <lineage>
        <taxon>Eukaryota</taxon>
        <taxon>Metazoa</taxon>
        <taxon>Spiralia</taxon>
        <taxon>Lophotrochozoa</taxon>
        <taxon>Mollusca</taxon>
        <taxon>Gastropoda</taxon>
        <taxon>Heterobranchia</taxon>
        <taxon>Euthyneura</taxon>
        <taxon>Tectipleura</taxon>
        <taxon>Aplysiida</taxon>
        <taxon>Aplysioidea</taxon>
        <taxon>Aplysiidae</taxon>
        <taxon>Aplysia</taxon>
    </lineage>
</organism>
<protein>
    <submittedName>
        <fullName evidence="4 5">Cartilage matrix protein</fullName>
    </submittedName>
</protein>
<dbReference type="PANTHER" id="PTHR24020:SF84">
    <property type="entry name" value="VWFA DOMAIN-CONTAINING PROTEIN"/>
    <property type="match status" value="1"/>
</dbReference>
<dbReference type="PRINTS" id="PR00453">
    <property type="entry name" value="VWFADOMAIN"/>
</dbReference>
<evidence type="ECO:0000313" key="3">
    <source>
        <dbReference type="Proteomes" id="UP000694888"/>
    </source>
</evidence>
<feature type="domain" description="VWFA" evidence="2">
    <location>
        <begin position="438"/>
        <end position="618"/>
    </location>
</feature>
<keyword evidence="1" id="KW-0732">Signal</keyword>
<dbReference type="RefSeq" id="XP_005094886.1">
    <property type="nucleotide sequence ID" value="XM_005094829.3"/>
</dbReference>
<dbReference type="Pfam" id="PF00092">
    <property type="entry name" value="VWA"/>
    <property type="match status" value="3"/>
</dbReference>